<accession>A0A916XKE2</accession>
<sequence>MSEGASPIPIGSMVPLTGPSAADGAEFRKGIVLAVEEINARGGLLGRPLKPVFADTGSQSAEEVVAATRRLIETHGVHAVINGYNIGPQNSEYEPIADAGIIYIHHNTLLQHHDTVTSDPERYFGCFMGDPADYWYGQGFIKFISWLRDSGQWRPSSDRMAIVSGSKPYSIVIANAMASVASQFGWRVALGPRIVETPTTDWREVLGEVRAVDPAVVVNTHFYAGDLAHFQLQFMEKPIDAIVYLQYGAMHQSFIDIAQDKGVGVIVSTVIGLLRDEMGQRFARRYFARFGDGSTPQVGCQPYSAMHHYAIAASIAGGSGAPGDVAQNRKVAHALRNTIYRGVVGIIRYHADWQAAVPYPDLAHDPSLGMPHLFYQVRDVRRDLALIAPEPYNTETFASPPWIKPR</sequence>
<dbReference type="PANTHER" id="PTHR30483">
    <property type="entry name" value="LEUCINE-SPECIFIC-BINDING PROTEIN"/>
    <property type="match status" value="1"/>
</dbReference>
<evidence type="ECO:0000256" key="3">
    <source>
        <dbReference type="ARBA" id="ARBA00022729"/>
    </source>
</evidence>
<comment type="similarity">
    <text evidence="1">Belongs to the leucine-binding protein family.</text>
</comment>
<dbReference type="InterPro" id="IPR028081">
    <property type="entry name" value="Leu-bd"/>
</dbReference>
<proteinExistence type="inferred from homology"/>
<evidence type="ECO:0000256" key="4">
    <source>
        <dbReference type="ARBA" id="ARBA00022970"/>
    </source>
</evidence>
<evidence type="ECO:0000313" key="7">
    <source>
        <dbReference type="Proteomes" id="UP000637002"/>
    </source>
</evidence>
<keyword evidence="2" id="KW-0813">Transport</keyword>
<protein>
    <submittedName>
        <fullName evidence="6">ABC transporter substrate-binding protein</fullName>
    </submittedName>
</protein>
<keyword evidence="7" id="KW-1185">Reference proteome</keyword>
<feature type="domain" description="Leucine-binding protein" evidence="5">
    <location>
        <begin position="7"/>
        <end position="353"/>
    </location>
</feature>
<evidence type="ECO:0000313" key="6">
    <source>
        <dbReference type="EMBL" id="GGC77138.1"/>
    </source>
</evidence>
<dbReference type="AlphaFoldDB" id="A0A916XKE2"/>
<dbReference type="RefSeq" id="WP_188610876.1">
    <property type="nucleotide sequence ID" value="NZ_BMGG01000007.1"/>
</dbReference>
<evidence type="ECO:0000256" key="2">
    <source>
        <dbReference type="ARBA" id="ARBA00022448"/>
    </source>
</evidence>
<keyword evidence="3" id="KW-0732">Signal</keyword>
<comment type="caution">
    <text evidence="6">The sequence shown here is derived from an EMBL/GenBank/DDBJ whole genome shotgun (WGS) entry which is preliminary data.</text>
</comment>
<reference evidence="6" key="2">
    <citation type="submission" date="2020-09" db="EMBL/GenBank/DDBJ databases">
        <authorList>
            <person name="Sun Q."/>
            <person name="Zhou Y."/>
        </authorList>
    </citation>
    <scope>NUCLEOTIDE SEQUENCE</scope>
    <source>
        <strain evidence="6">CGMCC 1.12919</strain>
    </source>
</reference>
<gene>
    <name evidence="6" type="ORF">GCM10010994_39300</name>
</gene>
<dbReference type="Proteomes" id="UP000637002">
    <property type="component" value="Unassembled WGS sequence"/>
</dbReference>
<dbReference type="GO" id="GO:0006865">
    <property type="term" value="P:amino acid transport"/>
    <property type="evidence" value="ECO:0007669"/>
    <property type="project" value="UniProtKB-KW"/>
</dbReference>
<dbReference type="EMBL" id="BMGG01000007">
    <property type="protein sequence ID" value="GGC77138.1"/>
    <property type="molecule type" value="Genomic_DNA"/>
</dbReference>
<reference evidence="6" key="1">
    <citation type="journal article" date="2014" name="Int. J. Syst. Evol. Microbiol.">
        <title>Complete genome sequence of Corynebacterium casei LMG S-19264T (=DSM 44701T), isolated from a smear-ripened cheese.</title>
        <authorList>
            <consortium name="US DOE Joint Genome Institute (JGI-PGF)"/>
            <person name="Walter F."/>
            <person name="Albersmeier A."/>
            <person name="Kalinowski J."/>
            <person name="Ruckert C."/>
        </authorList>
    </citation>
    <scope>NUCLEOTIDE SEQUENCE</scope>
    <source>
        <strain evidence="6">CGMCC 1.12919</strain>
    </source>
</reference>
<keyword evidence="4" id="KW-0029">Amino-acid transport</keyword>
<dbReference type="CDD" id="cd06268">
    <property type="entry name" value="PBP1_ABC_transporter_LIVBP-like"/>
    <property type="match status" value="1"/>
</dbReference>
<dbReference type="SUPFAM" id="SSF53822">
    <property type="entry name" value="Periplasmic binding protein-like I"/>
    <property type="match status" value="1"/>
</dbReference>
<dbReference type="InterPro" id="IPR000709">
    <property type="entry name" value="Leu_Ile_Val-bd"/>
</dbReference>
<evidence type="ECO:0000259" key="5">
    <source>
        <dbReference type="Pfam" id="PF13458"/>
    </source>
</evidence>
<dbReference type="Pfam" id="PF13458">
    <property type="entry name" value="Peripla_BP_6"/>
    <property type="match status" value="1"/>
</dbReference>
<evidence type="ECO:0000256" key="1">
    <source>
        <dbReference type="ARBA" id="ARBA00010062"/>
    </source>
</evidence>
<organism evidence="6 7">
    <name type="scientific">Chelatococcus reniformis</name>
    <dbReference type="NCBI Taxonomy" id="1494448"/>
    <lineage>
        <taxon>Bacteria</taxon>
        <taxon>Pseudomonadati</taxon>
        <taxon>Pseudomonadota</taxon>
        <taxon>Alphaproteobacteria</taxon>
        <taxon>Hyphomicrobiales</taxon>
        <taxon>Chelatococcaceae</taxon>
        <taxon>Chelatococcus</taxon>
    </lineage>
</organism>
<name>A0A916XKE2_9HYPH</name>
<dbReference type="PRINTS" id="PR00337">
    <property type="entry name" value="LEUILEVALBP"/>
</dbReference>
<dbReference type="InterPro" id="IPR028082">
    <property type="entry name" value="Peripla_BP_I"/>
</dbReference>
<dbReference type="Gene3D" id="3.40.50.2300">
    <property type="match status" value="2"/>
</dbReference>
<dbReference type="InterPro" id="IPR051010">
    <property type="entry name" value="BCAA_transport"/>
</dbReference>